<dbReference type="AlphaFoldDB" id="A0A1I3RH45"/>
<reference evidence="2 3" key="1">
    <citation type="submission" date="2016-10" db="EMBL/GenBank/DDBJ databases">
        <authorList>
            <person name="de Groot N.N."/>
        </authorList>
    </citation>
    <scope>NUCLEOTIDE SEQUENCE [LARGE SCALE GENOMIC DNA]</scope>
    <source>
        <strain evidence="2 3">DSM 44468</strain>
    </source>
</reference>
<name>A0A1I3RH45_9PSEU</name>
<dbReference type="Pfam" id="PF00144">
    <property type="entry name" value="Beta-lactamase"/>
    <property type="match status" value="1"/>
</dbReference>
<dbReference type="PANTHER" id="PTHR43319:SF3">
    <property type="entry name" value="BETA-LACTAMASE-RELATED DOMAIN-CONTAINING PROTEIN"/>
    <property type="match status" value="1"/>
</dbReference>
<accession>A0A1I3RH45</accession>
<dbReference type="SUPFAM" id="SSF56601">
    <property type="entry name" value="beta-lactamase/transpeptidase-like"/>
    <property type="match status" value="1"/>
</dbReference>
<proteinExistence type="predicted"/>
<keyword evidence="3" id="KW-1185">Reference proteome</keyword>
<dbReference type="InterPro" id="IPR012338">
    <property type="entry name" value="Beta-lactam/transpept-like"/>
</dbReference>
<dbReference type="PANTHER" id="PTHR43319">
    <property type="entry name" value="BETA-LACTAMASE-RELATED"/>
    <property type="match status" value="1"/>
</dbReference>
<evidence type="ECO:0000313" key="2">
    <source>
        <dbReference type="EMBL" id="SFJ45883.1"/>
    </source>
</evidence>
<sequence>MAPAARITSGAAEVRGRILRAVQGFADERFAPVRAVFEENLASGAELGASVCVNVGGRTVVDLWGGFADAARTRPWRRDTIVNVYSVTKTVMALTALLLADHGEIDLHAPVSRYWPEFAANGKDGVTVAHLLSHSSGLSGWERPISVTDLYDWEKATGLLAAQAPFWPPSTASGYHVLTHGYLVGEVVRRVTGRTPGTFFREEGATPLGADFHIGLPAAEDDRVAEMIPPDKDTPLFAEPTPLQANASGNPPFDVAVTGSRAWRGAEIPAAGGTGNARSVADVLAVLASGGRGLLSEAGARRALEVQVEGRDLVLGLDLRFGLGFAVSGGLMPNPNTLYWGGLGGSLAIVDLDAGVTFAYTPNRMAGGLADVRGLGLAMAMWESMALL</sequence>
<dbReference type="EMBL" id="FORP01000005">
    <property type="protein sequence ID" value="SFJ45883.1"/>
    <property type="molecule type" value="Genomic_DNA"/>
</dbReference>
<dbReference type="Gene3D" id="3.40.710.10">
    <property type="entry name" value="DD-peptidase/beta-lactamase superfamily"/>
    <property type="match status" value="1"/>
</dbReference>
<dbReference type="InterPro" id="IPR052907">
    <property type="entry name" value="Beta-lactamase/esterase"/>
</dbReference>
<evidence type="ECO:0000313" key="3">
    <source>
        <dbReference type="Proteomes" id="UP000199025"/>
    </source>
</evidence>
<evidence type="ECO:0000259" key="1">
    <source>
        <dbReference type="Pfam" id="PF00144"/>
    </source>
</evidence>
<organism evidence="2 3">
    <name type="scientific">Amycolatopsis sacchari</name>
    <dbReference type="NCBI Taxonomy" id="115433"/>
    <lineage>
        <taxon>Bacteria</taxon>
        <taxon>Bacillati</taxon>
        <taxon>Actinomycetota</taxon>
        <taxon>Actinomycetes</taxon>
        <taxon>Pseudonocardiales</taxon>
        <taxon>Pseudonocardiaceae</taxon>
        <taxon>Amycolatopsis</taxon>
    </lineage>
</organism>
<dbReference type="InterPro" id="IPR001466">
    <property type="entry name" value="Beta-lactam-related"/>
</dbReference>
<dbReference type="Proteomes" id="UP000199025">
    <property type="component" value="Unassembled WGS sequence"/>
</dbReference>
<dbReference type="STRING" id="115433.SAMN05421835_105333"/>
<feature type="domain" description="Beta-lactamase-related" evidence="1">
    <location>
        <begin position="33"/>
        <end position="367"/>
    </location>
</feature>
<protein>
    <submittedName>
        <fullName evidence="2">CubicO group peptidase, beta-lactamase class C family</fullName>
    </submittedName>
</protein>
<gene>
    <name evidence="2" type="ORF">SAMN05421835_105333</name>
</gene>